<organism evidence="2 3">
    <name type="scientific">Phyllostomus discolor</name>
    <name type="common">pale spear-nosed bat</name>
    <dbReference type="NCBI Taxonomy" id="89673"/>
    <lineage>
        <taxon>Eukaryota</taxon>
        <taxon>Metazoa</taxon>
        <taxon>Chordata</taxon>
        <taxon>Craniata</taxon>
        <taxon>Vertebrata</taxon>
        <taxon>Euteleostomi</taxon>
        <taxon>Mammalia</taxon>
        <taxon>Eutheria</taxon>
        <taxon>Laurasiatheria</taxon>
        <taxon>Chiroptera</taxon>
        <taxon>Yangochiroptera</taxon>
        <taxon>Phyllostomidae</taxon>
        <taxon>Phyllostominae</taxon>
        <taxon>Phyllostomus</taxon>
    </lineage>
</organism>
<evidence type="ECO:0000313" key="3">
    <source>
        <dbReference type="Proteomes" id="UP000664940"/>
    </source>
</evidence>
<reference evidence="2 3" key="1">
    <citation type="journal article" date="2020" name="Nature">
        <title>Six reference-quality genomes reveal evolution of bat adaptations.</title>
        <authorList>
            <person name="Jebb D."/>
            <person name="Huang Z."/>
            <person name="Pippel M."/>
            <person name="Hughes G.M."/>
            <person name="Lavrichenko K."/>
            <person name="Devanna P."/>
            <person name="Winkler S."/>
            <person name="Jermiin L.S."/>
            <person name="Skirmuntt E.C."/>
            <person name="Katzourakis A."/>
            <person name="Burkitt-Gray L."/>
            <person name="Ray D.A."/>
            <person name="Sullivan K.A.M."/>
            <person name="Roscito J.G."/>
            <person name="Kirilenko B.M."/>
            <person name="Davalos L.M."/>
            <person name="Corthals A.P."/>
            <person name="Power M.L."/>
            <person name="Jones G."/>
            <person name="Ransome R.D."/>
            <person name="Dechmann D.K.N."/>
            <person name="Locatelli A.G."/>
            <person name="Puechmaille S.J."/>
            <person name="Fedrigo O."/>
            <person name="Jarvis E.D."/>
            <person name="Hiller M."/>
            <person name="Vernes S.C."/>
            <person name="Myers E.W."/>
            <person name="Teeling E.C."/>
        </authorList>
    </citation>
    <scope>NUCLEOTIDE SEQUENCE [LARGE SCALE GENOMIC DNA]</scope>
    <source>
        <strain evidence="2">Bat1K_MPI-CBG_1</strain>
    </source>
</reference>
<dbReference type="EMBL" id="JABVXQ010000006">
    <property type="protein sequence ID" value="KAF6104404.1"/>
    <property type="molecule type" value="Genomic_DNA"/>
</dbReference>
<feature type="region of interest" description="Disordered" evidence="1">
    <location>
        <begin position="16"/>
        <end position="79"/>
    </location>
</feature>
<proteinExistence type="predicted"/>
<evidence type="ECO:0000256" key="1">
    <source>
        <dbReference type="SAM" id="MobiDB-lite"/>
    </source>
</evidence>
<evidence type="ECO:0000313" key="2">
    <source>
        <dbReference type="EMBL" id="KAF6104404.1"/>
    </source>
</evidence>
<accession>A0A834E5D7</accession>
<protein>
    <submittedName>
        <fullName evidence="2">Uncharacterized protein</fullName>
    </submittedName>
</protein>
<dbReference type="Proteomes" id="UP000664940">
    <property type="component" value="Unassembled WGS sequence"/>
</dbReference>
<gene>
    <name evidence="2" type="ORF">HJG60_011342</name>
</gene>
<dbReference type="AlphaFoldDB" id="A0A834E5D7"/>
<name>A0A834E5D7_9CHIR</name>
<sequence>MAGLLRLMNRHSCVCGPREPRLTATKQPPYFADEKTESRKGSVAFPRSSGNGAAEPGEGGSCERPRGSRHGAGVRSSAPAWPRPLAAFALVSSLQDGTDTASLEGLCGRISCHSKVLKSTPQVPNHDSPWISTPQLACLPARCKLHEDRVRVCVCVCVRVSMYECECRG</sequence>
<comment type="caution">
    <text evidence="2">The sequence shown here is derived from an EMBL/GenBank/DDBJ whole genome shotgun (WGS) entry which is preliminary data.</text>
</comment>